<organism evidence="2 3">
    <name type="scientific">Zea mays</name>
    <name type="common">Maize</name>
    <dbReference type="NCBI Taxonomy" id="4577"/>
    <lineage>
        <taxon>Eukaryota</taxon>
        <taxon>Viridiplantae</taxon>
        <taxon>Streptophyta</taxon>
        <taxon>Embryophyta</taxon>
        <taxon>Tracheophyta</taxon>
        <taxon>Spermatophyta</taxon>
        <taxon>Magnoliopsida</taxon>
        <taxon>Liliopsida</taxon>
        <taxon>Poales</taxon>
        <taxon>Poaceae</taxon>
        <taxon>PACMAD clade</taxon>
        <taxon>Panicoideae</taxon>
        <taxon>Andropogonodae</taxon>
        <taxon>Andropogoneae</taxon>
        <taxon>Tripsacinae</taxon>
        <taxon>Zea</taxon>
    </lineage>
</organism>
<dbReference type="Gramene" id="Zm00001eb110850_T002">
    <property type="protein sequence ID" value="Zm00001eb110850_P002"/>
    <property type="gene ID" value="Zm00001eb110850"/>
</dbReference>
<evidence type="ECO:0000313" key="2">
    <source>
        <dbReference type="EnsemblPlants" id="Zm00001eb110850_P001"/>
    </source>
</evidence>
<protein>
    <submittedName>
        <fullName evidence="2">Uncharacterized protein</fullName>
    </submittedName>
</protein>
<keyword evidence="3" id="KW-1185">Reference proteome</keyword>
<dbReference type="EnsemblPlants" id="Zm00001eb110850_T002">
    <property type="protein sequence ID" value="Zm00001eb110850_P002"/>
    <property type="gene ID" value="Zm00001eb110850"/>
</dbReference>
<name>A0A804MTS1_MAIZE</name>
<reference evidence="3" key="1">
    <citation type="submission" date="2015-12" db="EMBL/GenBank/DDBJ databases">
        <title>Update maize B73 reference genome by single molecule sequencing technologies.</title>
        <authorList>
            <consortium name="Maize Genome Sequencing Project"/>
            <person name="Ware D."/>
        </authorList>
    </citation>
    <scope>NUCLEOTIDE SEQUENCE [LARGE SCALE GENOMIC DNA]</scope>
    <source>
        <strain evidence="3">cv. B73</strain>
    </source>
</reference>
<evidence type="ECO:0000256" key="1">
    <source>
        <dbReference type="SAM" id="MobiDB-lite"/>
    </source>
</evidence>
<dbReference type="EnsemblPlants" id="Zm00001eb110850_T001">
    <property type="protein sequence ID" value="Zm00001eb110850_P001"/>
    <property type="gene ID" value="Zm00001eb110850"/>
</dbReference>
<sequence>MGWSRFRRRHQRCRYLLPIRRPRCSPPLLPHASDARHARLPPLRSASLPFRPSVACAWKKVQQPQTPQRGHLAHLSLHAGSPPSPPSPVLGPTQSAHASTRSSRTPSAAASASRRSRTPSRSGSNHASSPSAASSHPLSHRIRDSASTVDTVSSPPPPWLHPPLAIPPCPLEGGHGSSHGSCCTTSALPRAGRRRLSGRAPRSLASRTRPSTAWRSSRARRSRAGASSECSGSCRRWG</sequence>
<dbReference type="Gramene" id="Zm00001eb110850_T001">
    <property type="protein sequence ID" value="Zm00001eb110850_P001"/>
    <property type="gene ID" value="Zm00001eb110850"/>
</dbReference>
<feature type="region of interest" description="Disordered" evidence="1">
    <location>
        <begin position="60"/>
        <end position="159"/>
    </location>
</feature>
<evidence type="ECO:0000313" key="3">
    <source>
        <dbReference type="Proteomes" id="UP000007305"/>
    </source>
</evidence>
<feature type="region of interest" description="Disordered" evidence="1">
    <location>
        <begin position="171"/>
        <end position="238"/>
    </location>
</feature>
<reference evidence="2" key="3">
    <citation type="submission" date="2021-05" db="UniProtKB">
        <authorList>
            <consortium name="EnsemblPlants"/>
        </authorList>
    </citation>
    <scope>IDENTIFICATION</scope>
    <source>
        <strain evidence="2">cv. B73</strain>
    </source>
</reference>
<reference evidence="2" key="2">
    <citation type="submission" date="2019-07" db="EMBL/GenBank/DDBJ databases">
        <authorList>
            <person name="Seetharam A."/>
            <person name="Woodhouse M."/>
            <person name="Cannon E."/>
        </authorList>
    </citation>
    <scope>NUCLEOTIDE SEQUENCE [LARGE SCALE GENOMIC DNA]</scope>
    <source>
        <strain evidence="2">cv. B73</strain>
    </source>
</reference>
<feature type="compositionally biased region" description="Low complexity" evidence="1">
    <location>
        <begin position="95"/>
        <end position="137"/>
    </location>
</feature>
<proteinExistence type="predicted"/>
<feature type="compositionally biased region" description="Low complexity" evidence="1">
    <location>
        <begin position="224"/>
        <end position="238"/>
    </location>
</feature>
<dbReference type="Proteomes" id="UP000007305">
    <property type="component" value="Chromosome 2"/>
</dbReference>
<accession>A0A804MTS1</accession>
<dbReference type="AlphaFoldDB" id="A0A804MTS1"/>
<feature type="compositionally biased region" description="Low complexity" evidence="1">
    <location>
        <begin position="205"/>
        <end position="216"/>
    </location>
</feature>